<evidence type="ECO:0000313" key="1">
    <source>
        <dbReference type="EMBL" id="JAH96450.1"/>
    </source>
</evidence>
<name>A0A0E9X3J1_ANGAN</name>
<reference evidence="1" key="1">
    <citation type="submission" date="2014-11" db="EMBL/GenBank/DDBJ databases">
        <authorList>
            <person name="Amaro Gonzalez C."/>
        </authorList>
    </citation>
    <scope>NUCLEOTIDE SEQUENCE</scope>
</reference>
<protein>
    <submittedName>
        <fullName evidence="1">Uncharacterized protein</fullName>
    </submittedName>
</protein>
<proteinExistence type="predicted"/>
<accession>A0A0E9X3J1</accession>
<dbReference type="AlphaFoldDB" id="A0A0E9X3J1"/>
<sequence>MSTVNEINLQLGHPLNKKCYCFLLFKYTLKKLLHVLVFLELSKLQIKRLQNMRAKEFLLSSVWQV</sequence>
<dbReference type="EMBL" id="GBXM01012127">
    <property type="protein sequence ID" value="JAH96450.1"/>
    <property type="molecule type" value="Transcribed_RNA"/>
</dbReference>
<organism evidence="1">
    <name type="scientific">Anguilla anguilla</name>
    <name type="common">European freshwater eel</name>
    <name type="synonym">Muraena anguilla</name>
    <dbReference type="NCBI Taxonomy" id="7936"/>
    <lineage>
        <taxon>Eukaryota</taxon>
        <taxon>Metazoa</taxon>
        <taxon>Chordata</taxon>
        <taxon>Craniata</taxon>
        <taxon>Vertebrata</taxon>
        <taxon>Euteleostomi</taxon>
        <taxon>Actinopterygii</taxon>
        <taxon>Neopterygii</taxon>
        <taxon>Teleostei</taxon>
        <taxon>Anguilliformes</taxon>
        <taxon>Anguillidae</taxon>
        <taxon>Anguilla</taxon>
    </lineage>
</organism>
<reference evidence="1" key="2">
    <citation type="journal article" date="2015" name="Fish Shellfish Immunol.">
        <title>Early steps in the European eel (Anguilla anguilla)-Vibrio vulnificus interaction in the gills: Role of the RtxA13 toxin.</title>
        <authorList>
            <person name="Callol A."/>
            <person name="Pajuelo D."/>
            <person name="Ebbesson L."/>
            <person name="Teles M."/>
            <person name="MacKenzie S."/>
            <person name="Amaro C."/>
        </authorList>
    </citation>
    <scope>NUCLEOTIDE SEQUENCE</scope>
</reference>